<dbReference type="InterPro" id="IPR038987">
    <property type="entry name" value="MoeA-like"/>
</dbReference>
<dbReference type="PANTHER" id="PTHR10192:SF5">
    <property type="entry name" value="GEPHYRIN"/>
    <property type="match status" value="1"/>
</dbReference>
<evidence type="ECO:0000256" key="3">
    <source>
        <dbReference type="ARBA" id="ARBA00010763"/>
    </source>
</evidence>
<dbReference type="InterPro" id="IPR036135">
    <property type="entry name" value="MoeA_linker/N_sf"/>
</dbReference>
<dbReference type="UniPathway" id="UPA00344"/>
<dbReference type="STRING" id="1610493.RPIT_11025"/>
<keyword evidence="7" id="KW-0808">Transferase</keyword>
<proteinExistence type="inferred from homology"/>
<dbReference type="InterPro" id="IPR005111">
    <property type="entry name" value="MoeA_C_domain_IV"/>
</dbReference>
<dbReference type="RefSeq" id="WP_077343153.1">
    <property type="nucleotide sequence ID" value="NZ_CP019605.1"/>
</dbReference>
<dbReference type="GO" id="GO:0061599">
    <property type="term" value="F:molybdopterin molybdotransferase activity"/>
    <property type="evidence" value="ECO:0007669"/>
    <property type="project" value="UniProtKB-UniRule"/>
</dbReference>
<reference evidence="8 9" key="1">
    <citation type="journal article" date="2016" name="Int. J. Syst. Evol. Microbiol.">
        <title>Tessaracoccus flavus sp. nov., isolated from the drainage system of a lindane-producing factory.</title>
        <authorList>
            <person name="Kumari R."/>
            <person name="Singh P."/>
            <person name="Schumann P."/>
            <person name="Lal R."/>
        </authorList>
    </citation>
    <scope>NUCLEOTIDE SEQUENCE [LARGE SCALE GENOMIC DNA]</scope>
    <source>
        <strain evidence="8 9">RP1T</strain>
    </source>
</reference>
<dbReference type="CDD" id="cd00887">
    <property type="entry name" value="MoeA"/>
    <property type="match status" value="1"/>
</dbReference>
<organism evidence="8 9">
    <name type="scientific">Tessaracoccus flavus</name>
    <dbReference type="NCBI Taxonomy" id="1610493"/>
    <lineage>
        <taxon>Bacteria</taxon>
        <taxon>Bacillati</taxon>
        <taxon>Actinomycetota</taxon>
        <taxon>Actinomycetes</taxon>
        <taxon>Propionibacteriales</taxon>
        <taxon>Propionibacteriaceae</taxon>
        <taxon>Tessaracoccus</taxon>
    </lineage>
</organism>
<dbReference type="SUPFAM" id="SSF63882">
    <property type="entry name" value="MoeA N-terminal region -like"/>
    <property type="match status" value="1"/>
</dbReference>
<comment type="catalytic activity">
    <reaction evidence="6">
        <text>adenylyl-molybdopterin + molybdate = Mo-molybdopterin + AMP + H(+)</text>
        <dbReference type="Rhea" id="RHEA:35047"/>
        <dbReference type="ChEBI" id="CHEBI:15378"/>
        <dbReference type="ChEBI" id="CHEBI:36264"/>
        <dbReference type="ChEBI" id="CHEBI:62727"/>
        <dbReference type="ChEBI" id="CHEBI:71302"/>
        <dbReference type="ChEBI" id="CHEBI:456215"/>
        <dbReference type="EC" id="2.10.1.1"/>
    </reaction>
</comment>
<dbReference type="GO" id="GO:0046872">
    <property type="term" value="F:metal ion binding"/>
    <property type="evidence" value="ECO:0007669"/>
    <property type="project" value="UniProtKB-UniRule"/>
</dbReference>
<gene>
    <name evidence="8" type="ORF">RPIT_11025</name>
</gene>
<evidence type="ECO:0000313" key="8">
    <source>
        <dbReference type="EMBL" id="AQP45260.1"/>
    </source>
</evidence>
<dbReference type="SUPFAM" id="SSF63867">
    <property type="entry name" value="MoeA C-terminal domain-like"/>
    <property type="match status" value="1"/>
</dbReference>
<evidence type="ECO:0000256" key="1">
    <source>
        <dbReference type="ARBA" id="ARBA00002901"/>
    </source>
</evidence>
<evidence type="ECO:0000256" key="6">
    <source>
        <dbReference type="ARBA" id="ARBA00047317"/>
    </source>
</evidence>
<keyword evidence="5 7" id="KW-0501">Molybdenum cofactor biosynthesis</keyword>
<dbReference type="Pfam" id="PF03454">
    <property type="entry name" value="MoeA_C"/>
    <property type="match status" value="1"/>
</dbReference>
<dbReference type="InterPro" id="IPR001453">
    <property type="entry name" value="MoaB/Mog_dom"/>
</dbReference>
<evidence type="ECO:0000256" key="5">
    <source>
        <dbReference type="ARBA" id="ARBA00023150"/>
    </source>
</evidence>
<dbReference type="Gene3D" id="3.40.980.10">
    <property type="entry name" value="MoaB/Mog-like domain"/>
    <property type="match status" value="1"/>
</dbReference>
<dbReference type="EMBL" id="CP019605">
    <property type="protein sequence ID" value="AQP45260.1"/>
    <property type="molecule type" value="Genomic_DNA"/>
</dbReference>
<keyword evidence="4 7" id="KW-0500">Molybdenum</keyword>
<evidence type="ECO:0000256" key="2">
    <source>
        <dbReference type="ARBA" id="ARBA00005046"/>
    </source>
</evidence>
<dbReference type="GO" id="GO:0006777">
    <property type="term" value="P:Mo-molybdopterin cofactor biosynthetic process"/>
    <property type="evidence" value="ECO:0007669"/>
    <property type="project" value="UniProtKB-UniRule"/>
</dbReference>
<dbReference type="Proteomes" id="UP000188324">
    <property type="component" value="Chromosome"/>
</dbReference>
<accession>A0A1Q2CGS8</accession>
<dbReference type="Pfam" id="PF03453">
    <property type="entry name" value="MoeA_N"/>
    <property type="match status" value="1"/>
</dbReference>
<keyword evidence="7" id="KW-0479">Metal-binding</keyword>
<dbReference type="EC" id="2.10.1.1" evidence="7"/>
<comment type="cofactor">
    <cofactor evidence="7">
        <name>Mg(2+)</name>
        <dbReference type="ChEBI" id="CHEBI:18420"/>
    </cofactor>
</comment>
<protein>
    <recommendedName>
        <fullName evidence="7">Molybdopterin molybdenumtransferase</fullName>
        <ecNumber evidence="7">2.10.1.1</ecNumber>
    </recommendedName>
</protein>
<evidence type="ECO:0000256" key="4">
    <source>
        <dbReference type="ARBA" id="ARBA00022505"/>
    </source>
</evidence>
<sequence length="430" mass="46333">MAWFGRKKQDDDVVEEEIIEEPRLPEPPAADAQGLRSVADHTAYLLELVEPLKPFGMSLLEAWDQVMCEDIDSMINVPPASTAKVAGYAVRASDLLDDEGHLAPPLAIVDADVDHLPADAAVVVGAGDVLPRGANAVLPSSFAAVEENHVRLIEKVSAGEYLRAAGEHLRQGTRLLSEGDVLGERAIGLLASAGVDKVLVRPRPRVVVVSSGEHLVEPGAEIRHGDVADTNSFMIAAAARAIGATVFRVAVHSNDPDAIREAITDQLIRADLVISTTGGRREDYETVASVMRDLGLVDSVDVLMTPGRTQTFGLIGDERVPMLMLPGNPVSAYVSFHAFARPLIRRLMGARTEHRAVRAIASGTLRSLRGQMHLLRGRVWSEGSVRHVEQVSAPHALTELARSNALIVLDDGIETVRPGEAVKVWLIEEE</sequence>
<dbReference type="NCBIfam" id="NF045515">
    <property type="entry name" value="Glp_gephyrin"/>
    <property type="match status" value="1"/>
</dbReference>
<dbReference type="KEGG" id="tfl:RPIT_11025"/>
<dbReference type="InterPro" id="IPR036425">
    <property type="entry name" value="MoaB/Mog-like_dom_sf"/>
</dbReference>
<dbReference type="Gene3D" id="2.40.340.10">
    <property type="entry name" value="MoeA, C-terminal, domain IV"/>
    <property type="match status" value="1"/>
</dbReference>
<dbReference type="OrthoDB" id="9804758at2"/>
<dbReference type="Gene3D" id="3.90.105.10">
    <property type="entry name" value="Molybdopterin biosynthesis moea protein, domain 2"/>
    <property type="match status" value="1"/>
</dbReference>
<evidence type="ECO:0000313" key="9">
    <source>
        <dbReference type="Proteomes" id="UP000188324"/>
    </source>
</evidence>
<dbReference type="InterPro" id="IPR005110">
    <property type="entry name" value="MoeA_linker/N"/>
</dbReference>
<dbReference type="PANTHER" id="PTHR10192">
    <property type="entry name" value="MOLYBDOPTERIN BIOSYNTHESIS PROTEIN"/>
    <property type="match status" value="1"/>
</dbReference>
<dbReference type="Pfam" id="PF00994">
    <property type="entry name" value="MoCF_biosynth"/>
    <property type="match status" value="1"/>
</dbReference>
<evidence type="ECO:0000256" key="7">
    <source>
        <dbReference type="RuleBase" id="RU365090"/>
    </source>
</evidence>
<dbReference type="AlphaFoldDB" id="A0A1Q2CGS8"/>
<keyword evidence="7" id="KW-0460">Magnesium</keyword>
<dbReference type="SMART" id="SM00852">
    <property type="entry name" value="MoCF_biosynth"/>
    <property type="match status" value="1"/>
</dbReference>
<dbReference type="SUPFAM" id="SSF53218">
    <property type="entry name" value="Molybdenum cofactor biosynthesis proteins"/>
    <property type="match status" value="1"/>
</dbReference>
<keyword evidence="9" id="KW-1185">Reference proteome</keyword>
<dbReference type="GO" id="GO:0005829">
    <property type="term" value="C:cytosol"/>
    <property type="evidence" value="ECO:0007669"/>
    <property type="project" value="TreeGrafter"/>
</dbReference>
<name>A0A1Q2CGS8_9ACTN</name>
<dbReference type="Gene3D" id="2.170.190.11">
    <property type="entry name" value="Molybdopterin biosynthesis moea protein, domain 3"/>
    <property type="match status" value="1"/>
</dbReference>
<dbReference type="InterPro" id="IPR036688">
    <property type="entry name" value="MoeA_C_domain_IV_sf"/>
</dbReference>
<comment type="similarity">
    <text evidence="3 7">Belongs to the MoeA family.</text>
</comment>
<comment type="pathway">
    <text evidence="2 7">Cofactor biosynthesis; molybdopterin biosynthesis.</text>
</comment>
<comment type="function">
    <text evidence="1 7">Catalyzes the insertion of molybdate into adenylated molybdopterin with the concomitant release of AMP.</text>
</comment>